<dbReference type="InterPro" id="IPR033403">
    <property type="entry name" value="DUF5110"/>
</dbReference>
<dbReference type="RefSeq" id="WP_268041201.1">
    <property type="nucleotide sequence ID" value="NZ_JAPQER010000004.1"/>
</dbReference>
<proteinExistence type="predicted"/>
<sequence>MLIAPVLYEGGRFYSIKVSLEQIAVFVKEGSIIPVYEDNYNYIGEKEQPVTLEIFKGKGKIHCYEDDGISFDYKRDMYNLYEISAVNDDKDSKNEIAIELIHKGLNKKEDFKIKYIK</sequence>
<gene>
    <name evidence="2" type="ORF">OW763_11045</name>
</gene>
<dbReference type="InterPro" id="IPR013780">
    <property type="entry name" value="Glyco_hydro_b"/>
</dbReference>
<reference evidence="2" key="1">
    <citation type="submission" date="2022-12" db="EMBL/GenBank/DDBJ databases">
        <authorList>
            <person name="Wang J."/>
        </authorList>
    </citation>
    <scope>NUCLEOTIDE SEQUENCE</scope>
    <source>
        <strain evidence="2">HY-45-18</strain>
    </source>
</reference>
<evidence type="ECO:0000259" key="1">
    <source>
        <dbReference type="Pfam" id="PF17137"/>
    </source>
</evidence>
<accession>A0ABT4D0W0</accession>
<protein>
    <submittedName>
        <fullName evidence="2">DUF5110 domain-containing protein</fullName>
    </submittedName>
</protein>
<keyword evidence="3" id="KW-1185">Reference proteome</keyword>
<comment type="caution">
    <text evidence="2">The sequence shown here is derived from an EMBL/GenBank/DDBJ whole genome shotgun (WGS) entry which is preliminary data.</text>
</comment>
<evidence type="ECO:0000313" key="2">
    <source>
        <dbReference type="EMBL" id="MCY6484877.1"/>
    </source>
</evidence>
<dbReference type="Gene3D" id="2.60.40.1180">
    <property type="entry name" value="Golgi alpha-mannosidase II"/>
    <property type="match status" value="2"/>
</dbReference>
<feature type="domain" description="DUF5110" evidence="1">
    <location>
        <begin position="49"/>
        <end position="99"/>
    </location>
</feature>
<name>A0ABT4D0W0_9CLOT</name>
<organism evidence="2 3">
    <name type="scientific">Clostridium aestuarii</name>
    <dbReference type="NCBI Taxonomy" id="338193"/>
    <lineage>
        <taxon>Bacteria</taxon>
        <taxon>Bacillati</taxon>
        <taxon>Bacillota</taxon>
        <taxon>Clostridia</taxon>
        <taxon>Eubacteriales</taxon>
        <taxon>Clostridiaceae</taxon>
        <taxon>Clostridium</taxon>
    </lineage>
</organism>
<dbReference type="EMBL" id="JAPQER010000004">
    <property type="protein sequence ID" value="MCY6484877.1"/>
    <property type="molecule type" value="Genomic_DNA"/>
</dbReference>
<dbReference type="Pfam" id="PF17137">
    <property type="entry name" value="DUF5110"/>
    <property type="match status" value="1"/>
</dbReference>
<dbReference type="Proteomes" id="UP001078443">
    <property type="component" value="Unassembled WGS sequence"/>
</dbReference>
<evidence type="ECO:0000313" key="3">
    <source>
        <dbReference type="Proteomes" id="UP001078443"/>
    </source>
</evidence>